<protein>
    <submittedName>
        <fullName evidence="2">Uncharacterized protein</fullName>
    </submittedName>
</protein>
<feature type="compositionally biased region" description="Polar residues" evidence="1">
    <location>
        <begin position="527"/>
        <end position="536"/>
    </location>
</feature>
<feature type="region of interest" description="Disordered" evidence="1">
    <location>
        <begin position="384"/>
        <end position="455"/>
    </location>
</feature>
<feature type="compositionally biased region" description="Basic and acidic residues" evidence="1">
    <location>
        <begin position="486"/>
        <end position="516"/>
    </location>
</feature>
<evidence type="ECO:0000313" key="3">
    <source>
        <dbReference type="Proteomes" id="UP000762676"/>
    </source>
</evidence>
<dbReference type="AlphaFoldDB" id="A0AAV4JB45"/>
<comment type="caution">
    <text evidence="2">The sequence shown here is derived from an EMBL/GenBank/DDBJ whole genome shotgun (WGS) entry which is preliminary data.</text>
</comment>
<dbReference type="Proteomes" id="UP000762676">
    <property type="component" value="Unassembled WGS sequence"/>
</dbReference>
<sequence length="536" mass="59675">MKKSPEKCLFPLEEQMQSEIEENRTHQKLFLSSTFSTPHPASSGNMGRFSKNMADEYISVSTYGNTCQPVMKLSLNRQPREATDATVDVAGPVDVADENSETANKYPYKQFGVKKNLLLRSGVASFPSFTDLKASPKRIPLSPIKSVSQTKNCVGSFYSNGSNSNQRQDLPRSTCLKLKFSDKKTPVSAMEKVMEHYLDDCFPTDLSSSAALIDTSACIKSLASPPTAPRYSPVSTASESSNISCDSTSTGTPPSDDVAHYSIRAPISGGPGTKLTLIRQSRTCAKVTSVSNTRKCLKETSNTHDNQCTHFRDAPIDMTLKRPQQPHRLRKHSASENFQLKDSQDETSKCTGNFYERSWGSNNLFPKHQPLKLHVNKHNYTYRGKENISPRGETLLSMSPHPRPFTPELTASKPLPRKRKNIPSLDNLSRRPSTAPPTIESGSNLPGHNDDTRQFSGVFNRKNVEDASAAECKNNGGRDLLKKYKLLKLDAEQPRRSKDTISKEKNDEENEQARTERGKKKKKKTDISQSPHPHHS</sequence>
<reference evidence="2 3" key="1">
    <citation type="journal article" date="2021" name="Elife">
        <title>Chloroplast acquisition without the gene transfer in kleptoplastic sea slugs, Plakobranchus ocellatus.</title>
        <authorList>
            <person name="Maeda T."/>
            <person name="Takahashi S."/>
            <person name="Yoshida T."/>
            <person name="Shimamura S."/>
            <person name="Takaki Y."/>
            <person name="Nagai Y."/>
            <person name="Toyoda A."/>
            <person name="Suzuki Y."/>
            <person name="Arimoto A."/>
            <person name="Ishii H."/>
            <person name="Satoh N."/>
            <person name="Nishiyama T."/>
            <person name="Hasebe M."/>
            <person name="Maruyama T."/>
            <person name="Minagawa J."/>
            <person name="Obokata J."/>
            <person name="Shigenobu S."/>
        </authorList>
    </citation>
    <scope>NUCLEOTIDE SEQUENCE [LARGE SCALE GENOMIC DNA]</scope>
</reference>
<gene>
    <name evidence="2" type="ORF">ElyMa_006862900</name>
</gene>
<dbReference type="EMBL" id="BMAT01013731">
    <property type="protein sequence ID" value="GFS19025.1"/>
    <property type="molecule type" value="Genomic_DNA"/>
</dbReference>
<evidence type="ECO:0000313" key="2">
    <source>
        <dbReference type="EMBL" id="GFS19025.1"/>
    </source>
</evidence>
<feature type="compositionally biased region" description="Polar residues" evidence="1">
    <location>
        <begin position="233"/>
        <end position="253"/>
    </location>
</feature>
<name>A0AAV4JB45_9GAST</name>
<accession>A0AAV4JB45</accession>
<organism evidence="2 3">
    <name type="scientific">Elysia marginata</name>
    <dbReference type="NCBI Taxonomy" id="1093978"/>
    <lineage>
        <taxon>Eukaryota</taxon>
        <taxon>Metazoa</taxon>
        <taxon>Spiralia</taxon>
        <taxon>Lophotrochozoa</taxon>
        <taxon>Mollusca</taxon>
        <taxon>Gastropoda</taxon>
        <taxon>Heterobranchia</taxon>
        <taxon>Euthyneura</taxon>
        <taxon>Panpulmonata</taxon>
        <taxon>Sacoglossa</taxon>
        <taxon>Placobranchoidea</taxon>
        <taxon>Plakobranchidae</taxon>
        <taxon>Elysia</taxon>
    </lineage>
</organism>
<feature type="region of interest" description="Disordered" evidence="1">
    <location>
        <begin position="224"/>
        <end position="257"/>
    </location>
</feature>
<feature type="region of interest" description="Disordered" evidence="1">
    <location>
        <begin position="486"/>
        <end position="536"/>
    </location>
</feature>
<evidence type="ECO:0000256" key="1">
    <source>
        <dbReference type="SAM" id="MobiDB-lite"/>
    </source>
</evidence>
<keyword evidence="3" id="KW-1185">Reference proteome</keyword>
<proteinExistence type="predicted"/>